<protein>
    <submittedName>
        <fullName evidence="2">Phage prohead protease</fullName>
    </submittedName>
</protein>
<dbReference type="Pfam" id="PF04860">
    <property type="entry name" value="Phage_portal"/>
    <property type="match status" value="1"/>
</dbReference>
<keyword evidence="2" id="KW-0645">Protease</keyword>
<sequence>MRTVVDTVAEAVATPRWRVYKRARPGVLGVLDQRLKSANPALRTKALKEATASGELVERPDHELLRLLEASHPRYPGRAFRKLSQVHVDLVGEAFLWLRRDDTGRVVGWEVVPPHRVMMTPTPESPVFFLSHNTFVGAVPEADVLWFKHLDPEAPEDRGAGAGMALGDELDTVDAISRATKATFERGGIPAAIVGVEAKSSSADIDEVTDDLEKKYQAAHAGPANAGKVWFAPAGVSLAQVQVNFRELQTEELKKGLRDFIRQTYNVPPELVGDLTSSNRSTAESAEYTLADFAVLPRLEFWRSWLQHCLVPLVDRDAILDYEDPRPQEFERVFRLMTTQPTEAFTYNEVRELAGYEPDPLLEGKRPLPCPAPAEATTRSRRPRTPRPTRRATAAAKRGGCSDRRRPFFWGMDRRPRMKRRTRALSLRLYEAPPAQATVPGQAEALPVFRLVDPPEEYDRDGGRMAAGALRLPPGQVDVPLYWDHSHQDPKAAGRFPVGRARIWWEGGEPLMSPLFDGIGEVSQLCAAKVKARTLDACSIGYLTLSARPNDRGGEDVQQAELVEVSITGIGAKRSARRLKSMATPEEVQQTFEQMAKDIAETKAMVAEVKEVVAKLVPAAEETKSEGGEDGQEGEGAAEGEDAVTKYFRDLVTKKK</sequence>
<feature type="region of interest" description="Disordered" evidence="1">
    <location>
        <begin position="619"/>
        <end position="644"/>
    </location>
</feature>
<dbReference type="Proteomes" id="UP000288758">
    <property type="component" value="Chromosome"/>
</dbReference>
<evidence type="ECO:0000313" key="3">
    <source>
        <dbReference type="Proteomes" id="UP000288758"/>
    </source>
</evidence>
<dbReference type="RefSeq" id="WP_240672486.1">
    <property type="nucleotide sequence ID" value="NZ_CP034669.1"/>
</dbReference>
<feature type="compositionally biased region" description="Basic residues" evidence="1">
    <location>
        <begin position="379"/>
        <end position="390"/>
    </location>
</feature>
<feature type="region of interest" description="Disordered" evidence="1">
    <location>
        <begin position="358"/>
        <end position="402"/>
    </location>
</feature>
<dbReference type="GO" id="GO:0006508">
    <property type="term" value="P:proteolysis"/>
    <property type="evidence" value="ECO:0007669"/>
    <property type="project" value="UniProtKB-KW"/>
</dbReference>
<feature type="compositionally biased region" description="Acidic residues" evidence="1">
    <location>
        <begin position="628"/>
        <end position="642"/>
    </location>
</feature>
<dbReference type="InterPro" id="IPR006944">
    <property type="entry name" value="Phage/GTA_portal"/>
</dbReference>
<keyword evidence="2" id="KW-0378">Hydrolase</keyword>
<name>A0A410RZL0_CORCK</name>
<dbReference type="EMBL" id="CP034669">
    <property type="protein sequence ID" value="QAT87221.1"/>
    <property type="molecule type" value="Genomic_DNA"/>
</dbReference>
<evidence type="ECO:0000256" key="1">
    <source>
        <dbReference type="SAM" id="MobiDB-lite"/>
    </source>
</evidence>
<evidence type="ECO:0000313" key="2">
    <source>
        <dbReference type="EMBL" id="QAT87221.1"/>
    </source>
</evidence>
<organism evidence="2 3">
    <name type="scientific">Corallococcus coralloides</name>
    <name type="common">Myxococcus coralloides</name>
    <dbReference type="NCBI Taxonomy" id="184914"/>
    <lineage>
        <taxon>Bacteria</taxon>
        <taxon>Pseudomonadati</taxon>
        <taxon>Myxococcota</taxon>
        <taxon>Myxococcia</taxon>
        <taxon>Myxococcales</taxon>
        <taxon>Cystobacterineae</taxon>
        <taxon>Myxococcaceae</taxon>
        <taxon>Corallococcus</taxon>
    </lineage>
</organism>
<reference evidence="2 3" key="1">
    <citation type="submission" date="2018-12" db="EMBL/GenBank/DDBJ databases">
        <title>Complete Genome Sequence of the Corallopyronin A producing Myxobacterium Corallococcus coralloides B035.</title>
        <authorList>
            <person name="Bouhired S.M."/>
            <person name="Rupp O."/>
            <person name="Blom J."/>
            <person name="Schaeberle T.F."/>
            <person name="Kehraus S."/>
            <person name="Schiefer A."/>
            <person name="Pfarr K."/>
            <person name="Goesmann A."/>
            <person name="Hoerauf A."/>
            <person name="Koenig G.M."/>
        </authorList>
    </citation>
    <scope>NUCLEOTIDE SEQUENCE [LARGE SCALE GENOMIC DNA]</scope>
    <source>
        <strain evidence="2 3">B035</strain>
    </source>
</reference>
<gene>
    <name evidence="2" type="ORF">EJ065_5688</name>
</gene>
<proteinExistence type="predicted"/>
<dbReference type="AlphaFoldDB" id="A0A410RZL0"/>
<accession>A0A410RZL0</accession>
<dbReference type="GO" id="GO:0008233">
    <property type="term" value="F:peptidase activity"/>
    <property type="evidence" value="ECO:0007669"/>
    <property type="project" value="UniProtKB-KW"/>
</dbReference>